<dbReference type="GO" id="GO:0046872">
    <property type="term" value="F:metal ion binding"/>
    <property type="evidence" value="ECO:0007669"/>
    <property type="project" value="UniProtKB-KW"/>
</dbReference>
<dbReference type="InterPro" id="IPR052214">
    <property type="entry name" value="DAG_Lipase-Related"/>
</dbReference>
<proteinExistence type="predicted"/>
<keyword evidence="3" id="KW-1003">Cell membrane</keyword>
<keyword evidence="7" id="KW-0378">Hydrolase</keyword>
<keyword evidence="6" id="KW-0479">Metal-binding</keyword>
<evidence type="ECO:0000256" key="14">
    <source>
        <dbReference type="ARBA" id="ARBA00026104"/>
    </source>
</evidence>
<reference evidence="17 18" key="1">
    <citation type="journal article" date="2021" name="Sci. Rep.">
        <title>Genome sequencing of the multicellular alga Astrephomene provides insights into convergent evolution of germ-soma differentiation.</title>
        <authorList>
            <person name="Yamashita S."/>
            <person name="Yamamoto K."/>
            <person name="Matsuzaki R."/>
            <person name="Suzuki S."/>
            <person name="Yamaguchi H."/>
            <person name="Hirooka S."/>
            <person name="Minakuchi Y."/>
            <person name="Miyagishima S."/>
            <person name="Kawachi M."/>
            <person name="Toyoda A."/>
            <person name="Nozaki H."/>
        </authorList>
    </citation>
    <scope>NUCLEOTIDE SEQUENCE [LARGE SCALE GENOMIC DNA]</scope>
    <source>
        <strain evidence="17 18">NIES-4017</strain>
    </source>
</reference>
<evidence type="ECO:0000313" key="18">
    <source>
        <dbReference type="Proteomes" id="UP001054857"/>
    </source>
</evidence>
<dbReference type="EMBL" id="BMAR01000068">
    <property type="protein sequence ID" value="GFR52636.1"/>
    <property type="molecule type" value="Genomic_DNA"/>
</dbReference>
<evidence type="ECO:0000259" key="16">
    <source>
        <dbReference type="Pfam" id="PF01764"/>
    </source>
</evidence>
<keyword evidence="5" id="KW-0812">Transmembrane</keyword>
<protein>
    <recommendedName>
        <fullName evidence="14">sn-1-specific diacylglycerol lipase</fullName>
        <ecNumber evidence="14">3.1.1.116</ecNumber>
    </recommendedName>
</protein>
<comment type="caution">
    <text evidence="17">The sequence shown here is derived from an EMBL/GenBank/DDBJ whole genome shotgun (WGS) entry which is preliminary data.</text>
</comment>
<evidence type="ECO:0000256" key="5">
    <source>
        <dbReference type="ARBA" id="ARBA00022692"/>
    </source>
</evidence>
<keyword evidence="11" id="KW-0443">Lipid metabolism</keyword>
<comment type="cofactor">
    <cofactor evidence="1">
        <name>Ca(2+)</name>
        <dbReference type="ChEBI" id="CHEBI:29108"/>
    </cofactor>
</comment>
<evidence type="ECO:0000256" key="1">
    <source>
        <dbReference type="ARBA" id="ARBA00001913"/>
    </source>
</evidence>
<evidence type="ECO:0000256" key="13">
    <source>
        <dbReference type="ARBA" id="ARBA00024531"/>
    </source>
</evidence>
<evidence type="ECO:0000313" key="17">
    <source>
        <dbReference type="EMBL" id="GFR52636.1"/>
    </source>
</evidence>
<keyword evidence="18" id="KW-1185">Reference proteome</keyword>
<keyword evidence="9" id="KW-0442">Lipid degradation</keyword>
<feature type="region of interest" description="Disordered" evidence="15">
    <location>
        <begin position="151"/>
        <end position="172"/>
    </location>
</feature>
<evidence type="ECO:0000256" key="9">
    <source>
        <dbReference type="ARBA" id="ARBA00022963"/>
    </source>
</evidence>
<evidence type="ECO:0000256" key="15">
    <source>
        <dbReference type="SAM" id="MobiDB-lite"/>
    </source>
</evidence>
<dbReference type="GO" id="GO:0016298">
    <property type="term" value="F:lipase activity"/>
    <property type="evidence" value="ECO:0007669"/>
    <property type="project" value="TreeGrafter"/>
</dbReference>
<dbReference type="Proteomes" id="UP001054857">
    <property type="component" value="Unassembled WGS sequence"/>
</dbReference>
<comment type="subcellular location">
    <subcellularLocation>
        <location evidence="2">Cell membrane</location>
        <topology evidence="2">Multi-pass membrane protein</topology>
    </subcellularLocation>
</comment>
<dbReference type="AlphaFoldDB" id="A0AAD3E6P1"/>
<feature type="domain" description="Fungal lipase-type" evidence="16">
    <location>
        <begin position="535"/>
        <end position="671"/>
    </location>
</feature>
<dbReference type="Pfam" id="PF01764">
    <property type="entry name" value="Lipase_3"/>
    <property type="match status" value="1"/>
</dbReference>
<comment type="catalytic activity">
    <reaction evidence="13">
        <text>a 1,2-diacyl-sn-glycerol + H2O = a 2-acylglycerol + a fatty acid + H(+)</text>
        <dbReference type="Rhea" id="RHEA:33275"/>
        <dbReference type="ChEBI" id="CHEBI:15377"/>
        <dbReference type="ChEBI" id="CHEBI:15378"/>
        <dbReference type="ChEBI" id="CHEBI:17389"/>
        <dbReference type="ChEBI" id="CHEBI:17815"/>
        <dbReference type="ChEBI" id="CHEBI:28868"/>
        <dbReference type="EC" id="3.1.1.116"/>
    </reaction>
    <physiologicalReaction direction="left-to-right" evidence="13">
        <dbReference type="Rhea" id="RHEA:33276"/>
    </physiologicalReaction>
</comment>
<dbReference type="Gene3D" id="3.40.50.1820">
    <property type="entry name" value="alpha/beta hydrolase"/>
    <property type="match status" value="1"/>
</dbReference>
<evidence type="ECO:0000256" key="3">
    <source>
        <dbReference type="ARBA" id="ARBA00022475"/>
    </source>
</evidence>
<dbReference type="EC" id="3.1.1.116" evidence="14"/>
<evidence type="ECO:0000256" key="2">
    <source>
        <dbReference type="ARBA" id="ARBA00004651"/>
    </source>
</evidence>
<feature type="non-terminal residue" evidence="17">
    <location>
        <position position="714"/>
    </location>
</feature>
<evidence type="ECO:0000256" key="4">
    <source>
        <dbReference type="ARBA" id="ARBA00022553"/>
    </source>
</evidence>
<evidence type="ECO:0000256" key="12">
    <source>
        <dbReference type="ARBA" id="ARBA00023136"/>
    </source>
</evidence>
<sequence length="714" mass="73558">MYCDDGIVEFWENQRYWGLTWGVPLLPFDWPAFSDAQGNAVQLTRPPEREGERGWFIVRTLGTDEEGWRYSTVFSKLTTPRPGGRSSKRSSDYVRSRVWRKLAAEPAVVEESDLELQALFHPSEQSATTTTTRAAAAGGLDAGGLSATLSGGSAAPGGSNKDPPGAGDLPAVATGGAAGASAAVAAAAASASARGSGTRPRARLQPEAERILMSAVAAAGISAARSGGGGGRGGGGGTGGGGALPKPSLFKLWQIFMELWNDACARHGMRRLVPLDPLGLYVAARRHWELLTRLRREQLAVRRLVAAVPLATEVEPDILDGQQDAQQQQEAAAAATGATGAAAGSQQAAQAAMAAAAATAAAQAAQHRSPTVGETPTGAAITQPAAPQPATIHHHGASGAATIITGGGGGATAGGRVSSCGSGDVELSADQGLLPDLSDPATLLGELLTATNYARAAYGYAMAAGHLTSLTKLLTMFGSSAHFNPITGASAEANLEAIHLFTGIPVEDVVMAEWRSSVFRPCHYLAVDRRRRRLVLAVRGSLELADIATDLTARPVEFDFGCGLTGWVHQGLMSAASYVQLNTAAALRAAAERFPGWPLLVTGHSLGAGVAALLTLLLRQPGRPMSAPPAIPVVHCLAIAPPAVLSARLAEAARGYCVSVVNAGDFVARLSCYSVDRALLELVQASPAAQMADTLLQSTGATWAAIQQRLAALG</sequence>
<keyword evidence="12" id="KW-0472">Membrane</keyword>
<organism evidence="17 18">
    <name type="scientific">Astrephomene gubernaculifera</name>
    <dbReference type="NCBI Taxonomy" id="47775"/>
    <lineage>
        <taxon>Eukaryota</taxon>
        <taxon>Viridiplantae</taxon>
        <taxon>Chlorophyta</taxon>
        <taxon>core chlorophytes</taxon>
        <taxon>Chlorophyceae</taxon>
        <taxon>CS clade</taxon>
        <taxon>Chlamydomonadales</taxon>
        <taxon>Astrephomenaceae</taxon>
        <taxon>Astrephomene</taxon>
    </lineage>
</organism>
<dbReference type="GO" id="GO:0005886">
    <property type="term" value="C:plasma membrane"/>
    <property type="evidence" value="ECO:0007669"/>
    <property type="project" value="UniProtKB-SubCell"/>
</dbReference>
<dbReference type="SUPFAM" id="SSF53474">
    <property type="entry name" value="alpha/beta-Hydrolases"/>
    <property type="match status" value="1"/>
</dbReference>
<dbReference type="PANTHER" id="PTHR45792:SF8">
    <property type="entry name" value="DIACYLGLYCEROL LIPASE-ALPHA"/>
    <property type="match status" value="1"/>
</dbReference>
<name>A0AAD3E6P1_9CHLO</name>
<dbReference type="CDD" id="cd00519">
    <property type="entry name" value="Lipase_3"/>
    <property type="match status" value="1"/>
</dbReference>
<keyword evidence="4" id="KW-0597">Phosphoprotein</keyword>
<evidence type="ECO:0000256" key="8">
    <source>
        <dbReference type="ARBA" id="ARBA00022837"/>
    </source>
</evidence>
<feature type="region of interest" description="Disordered" evidence="15">
    <location>
        <begin position="365"/>
        <end position="396"/>
    </location>
</feature>
<accession>A0AAD3E6P1</accession>
<dbReference type="InterPro" id="IPR002921">
    <property type="entry name" value="Fungal_lipase-type"/>
</dbReference>
<feature type="compositionally biased region" description="Low complexity" evidence="15">
    <location>
        <begin position="375"/>
        <end position="396"/>
    </location>
</feature>
<dbReference type="InterPro" id="IPR029058">
    <property type="entry name" value="AB_hydrolase_fold"/>
</dbReference>
<dbReference type="GO" id="GO:0016042">
    <property type="term" value="P:lipid catabolic process"/>
    <property type="evidence" value="ECO:0007669"/>
    <property type="project" value="UniProtKB-KW"/>
</dbReference>
<evidence type="ECO:0000256" key="10">
    <source>
        <dbReference type="ARBA" id="ARBA00022989"/>
    </source>
</evidence>
<dbReference type="PANTHER" id="PTHR45792">
    <property type="entry name" value="DIACYLGLYCEROL LIPASE HOMOLOG-RELATED"/>
    <property type="match status" value="1"/>
</dbReference>
<evidence type="ECO:0000256" key="11">
    <source>
        <dbReference type="ARBA" id="ARBA00023098"/>
    </source>
</evidence>
<keyword evidence="8" id="KW-0106">Calcium</keyword>
<gene>
    <name evidence="17" type="ORF">Agub_g15227</name>
</gene>
<evidence type="ECO:0000256" key="7">
    <source>
        <dbReference type="ARBA" id="ARBA00022801"/>
    </source>
</evidence>
<evidence type="ECO:0000256" key="6">
    <source>
        <dbReference type="ARBA" id="ARBA00022723"/>
    </source>
</evidence>
<keyword evidence="10" id="KW-1133">Transmembrane helix</keyword>